<proteinExistence type="predicted"/>
<dbReference type="RefSeq" id="WP_036680683.1">
    <property type="nucleotide sequence ID" value="NZ_FYEP01000018.1"/>
</dbReference>
<dbReference type="EMBL" id="JNVM01000008">
    <property type="protein sequence ID" value="KEQ26098.1"/>
    <property type="molecule type" value="Genomic_DNA"/>
</dbReference>
<sequence>MKWAPRLLIITALSIAVASALSYLSQLDESLSVFRSVKAHPVSENNIVDVVSRMQLHLRIRRVEVNHAVVSIDLLAVKTSDKSEMLSDMYEVPTMMFASSTNINQVLVRVLDASGDREGNPQPLAAVDARRERWLPNEAGLRSRNMEELQQYLDTRFRMTYTSKWQERFTPKS</sequence>
<name>A0A081P5X5_9BACL</name>
<gene>
    <name evidence="1" type="ORF">ET33_36565</name>
</gene>
<protein>
    <submittedName>
        <fullName evidence="1">Uncharacterized protein</fullName>
    </submittedName>
</protein>
<evidence type="ECO:0000313" key="1">
    <source>
        <dbReference type="EMBL" id="KEQ26098.1"/>
    </source>
</evidence>
<comment type="caution">
    <text evidence="1">The sequence shown here is derived from an EMBL/GenBank/DDBJ whole genome shotgun (WGS) entry which is preliminary data.</text>
</comment>
<organism evidence="1 2">
    <name type="scientific">Paenibacillus tyrfis</name>
    <dbReference type="NCBI Taxonomy" id="1501230"/>
    <lineage>
        <taxon>Bacteria</taxon>
        <taxon>Bacillati</taxon>
        <taxon>Bacillota</taxon>
        <taxon>Bacilli</taxon>
        <taxon>Bacillales</taxon>
        <taxon>Paenibacillaceae</taxon>
        <taxon>Paenibacillus</taxon>
    </lineage>
</organism>
<dbReference type="Proteomes" id="UP000028123">
    <property type="component" value="Unassembled WGS sequence"/>
</dbReference>
<keyword evidence="2" id="KW-1185">Reference proteome</keyword>
<dbReference type="OrthoDB" id="2597874at2"/>
<accession>A0A081P5X5</accession>
<evidence type="ECO:0000313" key="2">
    <source>
        <dbReference type="Proteomes" id="UP000028123"/>
    </source>
</evidence>
<reference evidence="1 2" key="1">
    <citation type="submission" date="2014-06" db="EMBL/GenBank/DDBJ databases">
        <title>Draft genome sequence of Paenibacillus sp. MSt1.</title>
        <authorList>
            <person name="Aw Y.K."/>
            <person name="Ong K.S."/>
            <person name="Gan H.M."/>
            <person name="Lee S.M."/>
        </authorList>
    </citation>
    <scope>NUCLEOTIDE SEQUENCE [LARGE SCALE GENOMIC DNA]</scope>
    <source>
        <strain evidence="1 2">MSt1</strain>
    </source>
</reference>
<dbReference type="eggNOG" id="ENOG5033JX2">
    <property type="taxonomic scope" value="Bacteria"/>
</dbReference>
<dbReference type="AlphaFoldDB" id="A0A081P5X5"/>